<reference evidence="2" key="1">
    <citation type="submission" date="2023-07" db="EMBL/GenBank/DDBJ databases">
        <authorList>
            <consortium name="AG Swart"/>
            <person name="Singh M."/>
            <person name="Singh A."/>
            <person name="Seah K."/>
            <person name="Emmerich C."/>
        </authorList>
    </citation>
    <scope>NUCLEOTIDE SEQUENCE</scope>
    <source>
        <strain evidence="2">DP1</strain>
    </source>
</reference>
<proteinExistence type="predicted"/>
<keyword evidence="3" id="KW-1185">Reference proteome</keyword>
<gene>
    <name evidence="2" type="ORF">ECRASSUSDP1_LOCUS4165</name>
</gene>
<dbReference type="EMBL" id="CAMPGE010003995">
    <property type="protein sequence ID" value="CAI2362837.1"/>
    <property type="molecule type" value="Genomic_DNA"/>
</dbReference>
<comment type="caution">
    <text evidence="2">The sequence shown here is derived from an EMBL/GenBank/DDBJ whole genome shotgun (WGS) entry which is preliminary data.</text>
</comment>
<evidence type="ECO:0000313" key="3">
    <source>
        <dbReference type="Proteomes" id="UP001295684"/>
    </source>
</evidence>
<feature type="region of interest" description="Disordered" evidence="1">
    <location>
        <begin position="62"/>
        <end position="87"/>
    </location>
</feature>
<dbReference type="AlphaFoldDB" id="A0AAD1X8P0"/>
<organism evidence="2 3">
    <name type="scientific">Euplotes crassus</name>
    <dbReference type="NCBI Taxonomy" id="5936"/>
    <lineage>
        <taxon>Eukaryota</taxon>
        <taxon>Sar</taxon>
        <taxon>Alveolata</taxon>
        <taxon>Ciliophora</taxon>
        <taxon>Intramacronucleata</taxon>
        <taxon>Spirotrichea</taxon>
        <taxon>Hypotrichia</taxon>
        <taxon>Euplotida</taxon>
        <taxon>Euplotidae</taxon>
        <taxon>Moneuplotes</taxon>
    </lineage>
</organism>
<name>A0AAD1X8P0_EUPCR</name>
<protein>
    <submittedName>
        <fullName evidence="2">Uncharacterized protein</fullName>
    </submittedName>
</protein>
<dbReference type="Proteomes" id="UP001295684">
    <property type="component" value="Unassembled WGS sequence"/>
</dbReference>
<evidence type="ECO:0000256" key="1">
    <source>
        <dbReference type="SAM" id="MobiDB-lite"/>
    </source>
</evidence>
<sequence length="87" mass="9957">MTRLVQKLLQSPNQGTRSSQFWMYQTKLNHDSISLPDLGGGLGRQAEFLNNGAIISKINQWKKRRHNHASTVPSGKSRNPRRVIYQI</sequence>
<accession>A0AAD1X8P0</accession>
<evidence type="ECO:0000313" key="2">
    <source>
        <dbReference type="EMBL" id="CAI2362837.1"/>
    </source>
</evidence>